<dbReference type="AlphaFoldDB" id="A0A485KA06"/>
<evidence type="ECO:0000256" key="1">
    <source>
        <dbReference type="ARBA" id="ARBA00004123"/>
    </source>
</evidence>
<evidence type="ECO:0000256" key="4">
    <source>
        <dbReference type="ARBA" id="ARBA00022763"/>
    </source>
</evidence>
<proteinExistence type="predicted"/>
<dbReference type="InterPro" id="IPR043502">
    <property type="entry name" value="DNA/RNA_pol_sf"/>
</dbReference>
<organism evidence="12 13">
    <name type="scientific">Aphanomyces stellatus</name>
    <dbReference type="NCBI Taxonomy" id="120398"/>
    <lineage>
        <taxon>Eukaryota</taxon>
        <taxon>Sar</taxon>
        <taxon>Stramenopiles</taxon>
        <taxon>Oomycota</taxon>
        <taxon>Saprolegniomycetes</taxon>
        <taxon>Saprolegniales</taxon>
        <taxon>Verrucalvaceae</taxon>
        <taxon>Aphanomyces</taxon>
    </lineage>
</organism>
<comment type="subcellular location">
    <subcellularLocation>
        <location evidence="1">Nucleus</location>
    </subcellularLocation>
</comment>
<keyword evidence="8" id="KW-0539">Nucleus</keyword>
<dbReference type="SUPFAM" id="SSF100879">
    <property type="entry name" value="Lesion bypass DNA polymerase (Y-family), little finger domain"/>
    <property type="match status" value="1"/>
</dbReference>
<dbReference type="InterPro" id="IPR041298">
    <property type="entry name" value="UBZ3"/>
</dbReference>
<keyword evidence="6" id="KW-0862">Zinc</keyword>
<evidence type="ECO:0000256" key="8">
    <source>
        <dbReference type="ARBA" id="ARBA00023242"/>
    </source>
</evidence>
<evidence type="ECO:0000256" key="3">
    <source>
        <dbReference type="ARBA" id="ARBA00022723"/>
    </source>
</evidence>
<keyword evidence="4" id="KW-0227">DNA damage</keyword>
<keyword evidence="7" id="KW-0234">DNA repair</keyword>
<dbReference type="PIRSF" id="PIRSF036603">
    <property type="entry name" value="DPol_eta"/>
    <property type="match status" value="1"/>
</dbReference>
<dbReference type="PANTHER" id="PTHR45873:SF1">
    <property type="entry name" value="DNA POLYMERASE ETA"/>
    <property type="match status" value="1"/>
</dbReference>
<feature type="domain" description="UBZ3-type" evidence="10">
    <location>
        <begin position="497"/>
        <end position="530"/>
    </location>
</feature>
<evidence type="ECO:0000259" key="9">
    <source>
        <dbReference type="PROSITE" id="PS50173"/>
    </source>
</evidence>
<dbReference type="PROSITE" id="PS51907">
    <property type="entry name" value="ZF_UBZ3"/>
    <property type="match status" value="1"/>
</dbReference>
<protein>
    <submittedName>
        <fullName evidence="12">Aste57867_1314 protein</fullName>
    </submittedName>
</protein>
<keyword evidence="13" id="KW-1185">Reference proteome</keyword>
<dbReference type="Gene3D" id="3.30.1490.100">
    <property type="entry name" value="DNA polymerase, Y-family, little finger domain"/>
    <property type="match status" value="1"/>
</dbReference>
<dbReference type="InterPro" id="IPR036775">
    <property type="entry name" value="DNA_pol_Y-fam_lit_finger_sf"/>
</dbReference>
<keyword evidence="5" id="KW-0863">Zinc-finger</keyword>
<dbReference type="InterPro" id="IPR052230">
    <property type="entry name" value="DNA_polymerase_eta"/>
</dbReference>
<dbReference type="Proteomes" id="UP000332933">
    <property type="component" value="Unassembled WGS sequence"/>
</dbReference>
<dbReference type="GO" id="GO:0035861">
    <property type="term" value="C:site of double-strand break"/>
    <property type="evidence" value="ECO:0007669"/>
    <property type="project" value="TreeGrafter"/>
</dbReference>
<accession>A0A485KA06</accession>
<dbReference type="Pfam" id="PF18439">
    <property type="entry name" value="zf_UBZ"/>
    <property type="match status" value="1"/>
</dbReference>
<evidence type="ECO:0000256" key="6">
    <source>
        <dbReference type="ARBA" id="ARBA00022833"/>
    </source>
</evidence>
<evidence type="ECO:0000313" key="13">
    <source>
        <dbReference type="Proteomes" id="UP000332933"/>
    </source>
</evidence>
<evidence type="ECO:0000256" key="7">
    <source>
        <dbReference type="ARBA" id="ARBA00023204"/>
    </source>
</evidence>
<name>A0A485KA06_9STRA</name>
<gene>
    <name evidence="12" type="primary">Aste57867_1314</name>
    <name evidence="11" type="ORF">As57867_001313</name>
    <name evidence="12" type="ORF">ASTE57867_1314</name>
</gene>
<dbReference type="Gene3D" id="1.10.150.20">
    <property type="entry name" value="5' to 3' exonuclease, C-terminal subdomain"/>
    <property type="match status" value="1"/>
</dbReference>
<reference evidence="12 13" key="1">
    <citation type="submission" date="2019-03" db="EMBL/GenBank/DDBJ databases">
        <authorList>
            <person name="Gaulin E."/>
            <person name="Dumas B."/>
        </authorList>
    </citation>
    <scope>NUCLEOTIDE SEQUENCE [LARGE SCALE GENOMIC DNA]</scope>
    <source>
        <strain evidence="12">CBS 568.67</strain>
    </source>
</reference>
<dbReference type="GO" id="GO:0042276">
    <property type="term" value="P:error-prone translesion synthesis"/>
    <property type="evidence" value="ECO:0007669"/>
    <property type="project" value="TreeGrafter"/>
</dbReference>
<keyword evidence="2" id="KW-0808">Transferase</keyword>
<dbReference type="GO" id="GO:0005657">
    <property type="term" value="C:replication fork"/>
    <property type="evidence" value="ECO:0007669"/>
    <property type="project" value="TreeGrafter"/>
</dbReference>
<dbReference type="GO" id="GO:0009314">
    <property type="term" value="P:response to radiation"/>
    <property type="evidence" value="ECO:0007669"/>
    <property type="project" value="TreeGrafter"/>
</dbReference>
<dbReference type="InterPro" id="IPR043128">
    <property type="entry name" value="Rev_trsase/Diguanyl_cyclase"/>
</dbReference>
<dbReference type="SUPFAM" id="SSF56672">
    <property type="entry name" value="DNA/RNA polymerases"/>
    <property type="match status" value="1"/>
</dbReference>
<dbReference type="EMBL" id="CAADRA010000098">
    <property type="protein sequence ID" value="VFT78533.1"/>
    <property type="molecule type" value="Genomic_DNA"/>
</dbReference>
<dbReference type="GO" id="GO:0003684">
    <property type="term" value="F:damaged DNA binding"/>
    <property type="evidence" value="ECO:0007669"/>
    <property type="project" value="InterPro"/>
</dbReference>
<dbReference type="OrthoDB" id="447129at2759"/>
<dbReference type="Gene3D" id="3.40.1170.60">
    <property type="match status" value="1"/>
</dbReference>
<dbReference type="Gene3D" id="3.30.70.270">
    <property type="match status" value="2"/>
</dbReference>
<evidence type="ECO:0000313" key="12">
    <source>
        <dbReference type="EMBL" id="VFT78533.1"/>
    </source>
</evidence>
<dbReference type="Pfam" id="PF00817">
    <property type="entry name" value="IMS"/>
    <property type="match status" value="1"/>
</dbReference>
<keyword evidence="3" id="KW-0479">Metal-binding</keyword>
<dbReference type="PROSITE" id="PS50173">
    <property type="entry name" value="UMUC"/>
    <property type="match status" value="1"/>
</dbReference>
<evidence type="ECO:0000256" key="2">
    <source>
        <dbReference type="ARBA" id="ARBA00022679"/>
    </source>
</evidence>
<feature type="domain" description="UmuC" evidence="9">
    <location>
        <begin position="14"/>
        <end position="242"/>
    </location>
</feature>
<sequence length="555" mass="61117">MRDDDGGGGGERVILHLDLDCFYAQVEHERLNIPHDQPLAVQQWGSLLAVNYAARPFGVVRSEHISETRKKCPNIHLPHVETLGEGSDVAPNRAKQKAILRRYRVASRQVFLVIAKRVPLNEKASIDEAYMDVTEEAINRLESGTSDGLSYGNTHIIGVESSAFPVTRQEKLLCIGAQIAQEVRDDIQATLHFTTSVGVATNKLLSKLASPLHKPDGQTMIPPRSVQDFMQTFPVDKIRGLGGKLGVRIVGLSTKANKDTNRVTAGDIVDEFGIAGLQQHLGVESGLHVYHLCTGNDGNEPVNEKKALLAHLNSVKSFERTGLVKTLPLLHYWLRILCEEMVTRFEEEAEENQRVPTQLTVHFERPGQKKQFKHFPVPSKVTTEAFFFAALAQLEQATVLPCSLLYLVAKEFVPTAGAAATTKITDFFKGPSGAASDDAMTETHHHDPWRDEAMVAKKASKPAKASTIAHFFTKPSAATTTSDNSPDDAGGNDVTSVDDGGYYCPHCRTHVRTTAAEHEDYHMALALSSQWNDGDPAPKRPKKHVGPMDLFMRKM</sequence>
<dbReference type="InterPro" id="IPR001126">
    <property type="entry name" value="UmuC"/>
</dbReference>
<evidence type="ECO:0000256" key="5">
    <source>
        <dbReference type="ARBA" id="ARBA00022771"/>
    </source>
</evidence>
<dbReference type="GO" id="GO:0008270">
    <property type="term" value="F:zinc ion binding"/>
    <property type="evidence" value="ECO:0007669"/>
    <property type="project" value="UniProtKB-KW"/>
</dbReference>
<dbReference type="GO" id="GO:0006281">
    <property type="term" value="P:DNA repair"/>
    <property type="evidence" value="ECO:0007669"/>
    <property type="project" value="UniProtKB-KW"/>
</dbReference>
<dbReference type="GO" id="GO:0005634">
    <property type="term" value="C:nucleus"/>
    <property type="evidence" value="ECO:0007669"/>
    <property type="project" value="UniProtKB-SubCell"/>
</dbReference>
<dbReference type="EMBL" id="VJMH01000098">
    <property type="protein sequence ID" value="KAF0719053.1"/>
    <property type="molecule type" value="Genomic_DNA"/>
</dbReference>
<dbReference type="GO" id="GO:0003887">
    <property type="term" value="F:DNA-directed DNA polymerase activity"/>
    <property type="evidence" value="ECO:0007669"/>
    <property type="project" value="TreeGrafter"/>
</dbReference>
<dbReference type="PANTHER" id="PTHR45873">
    <property type="entry name" value="DNA POLYMERASE ETA"/>
    <property type="match status" value="1"/>
</dbReference>
<reference evidence="11" key="2">
    <citation type="submission" date="2019-06" db="EMBL/GenBank/DDBJ databases">
        <title>Genomics analysis of Aphanomyces spp. identifies a new class of oomycete effector associated with host adaptation.</title>
        <authorList>
            <person name="Gaulin E."/>
        </authorList>
    </citation>
    <scope>NUCLEOTIDE SEQUENCE</scope>
    <source>
        <strain evidence="11">CBS 578.67</strain>
    </source>
</reference>
<evidence type="ECO:0000313" key="11">
    <source>
        <dbReference type="EMBL" id="KAF0719053.1"/>
    </source>
</evidence>
<evidence type="ECO:0000259" key="10">
    <source>
        <dbReference type="PROSITE" id="PS51907"/>
    </source>
</evidence>